<evidence type="ECO:0000313" key="2">
    <source>
        <dbReference type="Proteomes" id="UP000242254"/>
    </source>
</evidence>
<protein>
    <submittedName>
        <fullName evidence="1">Uncharacterized protein</fullName>
    </submittedName>
</protein>
<dbReference type="RefSeq" id="XP_023463035.1">
    <property type="nucleotide sequence ID" value="XM_023615340.1"/>
</dbReference>
<evidence type="ECO:0000313" key="1">
    <source>
        <dbReference type="EMBL" id="PHZ09327.1"/>
    </source>
</evidence>
<dbReference type="AlphaFoldDB" id="A0A2G4SKL8"/>
<dbReference type="GeneID" id="35446328"/>
<proteinExistence type="predicted"/>
<name>A0A2G4SKL8_RHIZD</name>
<dbReference type="Proteomes" id="UP000242254">
    <property type="component" value="Unassembled WGS sequence"/>
</dbReference>
<keyword evidence="2" id="KW-1185">Reference proteome</keyword>
<dbReference type="EMBL" id="KZ303859">
    <property type="protein sequence ID" value="PHZ09327.1"/>
    <property type="molecule type" value="Genomic_DNA"/>
</dbReference>
<organism evidence="1 2">
    <name type="scientific">Rhizopus microsporus ATCC 52813</name>
    <dbReference type="NCBI Taxonomy" id="1340429"/>
    <lineage>
        <taxon>Eukaryota</taxon>
        <taxon>Fungi</taxon>
        <taxon>Fungi incertae sedis</taxon>
        <taxon>Mucoromycota</taxon>
        <taxon>Mucoromycotina</taxon>
        <taxon>Mucoromycetes</taxon>
        <taxon>Mucorales</taxon>
        <taxon>Mucorineae</taxon>
        <taxon>Rhizopodaceae</taxon>
        <taxon>Rhizopus</taxon>
    </lineage>
</organism>
<gene>
    <name evidence="1" type="ORF">RHIMIDRAFT_50678</name>
</gene>
<reference evidence="1 2" key="1">
    <citation type="journal article" date="2016" name="Proc. Natl. Acad. Sci. U.S.A.">
        <title>Lipid metabolic changes in an early divergent fungus govern the establishment of a mutualistic symbiosis with endobacteria.</title>
        <authorList>
            <person name="Lastovetsky O.A."/>
            <person name="Gaspar M.L."/>
            <person name="Mondo S.J."/>
            <person name="LaButti K.M."/>
            <person name="Sandor L."/>
            <person name="Grigoriev I.V."/>
            <person name="Henry S.A."/>
            <person name="Pawlowska T.E."/>
        </authorList>
    </citation>
    <scope>NUCLEOTIDE SEQUENCE [LARGE SCALE GENOMIC DNA]</scope>
    <source>
        <strain evidence="1 2">ATCC 52813</strain>
    </source>
</reference>
<sequence length="732" mass="80689">MINKSSVFYSNVDPNSLIYKGEQLDHLHEVNRRKADDLMEQLKLKPGLPADEGILTTFPSIDSTRDVGAEQTKEDQLLNTGESKVKDLALSMVSAASLELNFGVAKMTINLEKTIAELGVGVSKLATGLWGGTRTRDAPDITVLAYYLPVLKPLVNFGQPIKYESYEKLSEGQLLITNPSVSFEFWTTTMPIFNAILFCGRVLAAGDINAGHRVRQGFVHGILPPGPMNINRRQAIHHISNIVDEIWIRGGSIKDDPNWRKWSKKFPPLKQCKTTAIRDLVRLAKEGTEAALEVSDIYTAAMAFGLAQVNLCKIMALGFGSGPRIYTQDEEGFRELKLEPSVRESDYNLFYYDERSYFFRLCGVPAESLEELVKWLDNEVANTTLLGIENGDAPGTVVMTPSFCVLARTGAIKSLGDMVSNIGMVVAENCKACGGSCVSMLHRASHHEYVGCRTVVFLNMLISVYVGGVLKKAGMAIDQCLFNGDLQRTIKGLKELISYDNFGLSAFLTSWYILRSGDDVPHVDEGTVLGLEMDGQIHGLRHAVKPGTTGSPLVSFDGHIAAGSHTFACLVFGPRPEIHHELKKGQFTVVTEQPPDVLPAQYLYVRSEPKYIAVDTILLYPTGDELQVDLGAYVNMSYVHRCEETAEEMAIPLYVSQCVDGCSVVNLAEEFPYALYTYGNESLQSWIYGAFEGRAWLQGCRPLNAALALINPGEVLIQGGCKTLTIEQQRIE</sequence>
<accession>A0A2G4SKL8</accession>